<keyword evidence="1" id="KW-0880">Kelch repeat</keyword>
<evidence type="ECO:0000313" key="7">
    <source>
        <dbReference type="Proteomes" id="UP000001396"/>
    </source>
</evidence>
<evidence type="ECO:0000256" key="3">
    <source>
        <dbReference type="PROSITE-ProRule" id="PRU00024"/>
    </source>
</evidence>
<accession>D3BR26</accession>
<dbReference type="InParanoid" id="D3BR26"/>
<proteinExistence type="predicted"/>
<evidence type="ECO:0000256" key="2">
    <source>
        <dbReference type="ARBA" id="ARBA00022737"/>
    </source>
</evidence>
<keyword evidence="7" id="KW-1185">Reference proteome</keyword>
<dbReference type="RefSeq" id="XP_020427992.1">
    <property type="nucleotide sequence ID" value="XM_020581205.1"/>
</dbReference>
<organism evidence="6 7">
    <name type="scientific">Heterostelium pallidum (strain ATCC 26659 / Pp 5 / PN500)</name>
    <name type="common">Cellular slime mold</name>
    <name type="synonym">Polysphondylium pallidum</name>
    <dbReference type="NCBI Taxonomy" id="670386"/>
    <lineage>
        <taxon>Eukaryota</taxon>
        <taxon>Amoebozoa</taxon>
        <taxon>Evosea</taxon>
        <taxon>Eumycetozoa</taxon>
        <taxon>Dictyostelia</taxon>
        <taxon>Acytosteliales</taxon>
        <taxon>Acytosteliaceae</taxon>
        <taxon>Heterostelium</taxon>
    </lineage>
</organism>
<keyword evidence="3" id="KW-0863">Zinc-finger</keyword>
<dbReference type="OMA" id="ISECFHE"/>
<dbReference type="InterPro" id="IPR015915">
    <property type="entry name" value="Kelch-typ_b-propeller"/>
</dbReference>
<dbReference type="SMART" id="SM00336">
    <property type="entry name" value="BBOX"/>
    <property type="match status" value="1"/>
</dbReference>
<dbReference type="SUPFAM" id="SSF117281">
    <property type="entry name" value="Kelch motif"/>
    <property type="match status" value="1"/>
</dbReference>
<dbReference type="Gene3D" id="2.120.10.80">
    <property type="entry name" value="Kelch-type beta propeller"/>
    <property type="match status" value="1"/>
</dbReference>
<dbReference type="PANTHER" id="PTHR46260">
    <property type="entry name" value="RING-TYPE DOMAIN-CONTAINING PROTEIN"/>
    <property type="match status" value="1"/>
</dbReference>
<dbReference type="Gene3D" id="3.30.160.60">
    <property type="entry name" value="Classic Zinc Finger"/>
    <property type="match status" value="1"/>
</dbReference>
<feature type="compositionally biased region" description="Basic and acidic residues" evidence="4">
    <location>
        <begin position="136"/>
        <end position="150"/>
    </location>
</feature>
<keyword evidence="3" id="KW-0479">Metal-binding</keyword>
<comment type="caution">
    <text evidence="6">The sequence shown here is derived from an EMBL/GenBank/DDBJ whole genome shotgun (WGS) entry which is preliminary data.</text>
</comment>
<dbReference type="SUPFAM" id="SSF57845">
    <property type="entry name" value="B-box zinc-binding domain"/>
    <property type="match status" value="1"/>
</dbReference>
<gene>
    <name evidence="6" type="ORF">PPL_10430</name>
</gene>
<dbReference type="STRING" id="670386.D3BR26"/>
<dbReference type="Pfam" id="PF00643">
    <property type="entry name" value="zf-B_box"/>
    <property type="match status" value="1"/>
</dbReference>
<keyword evidence="2" id="KW-0677">Repeat</keyword>
<dbReference type="PANTHER" id="PTHR46260:SF3">
    <property type="entry name" value="RING-TYPE DOMAIN-CONTAINING PROTEIN"/>
    <property type="match status" value="1"/>
</dbReference>
<feature type="region of interest" description="Disordered" evidence="4">
    <location>
        <begin position="205"/>
        <end position="226"/>
    </location>
</feature>
<evidence type="ECO:0000256" key="1">
    <source>
        <dbReference type="ARBA" id="ARBA00022441"/>
    </source>
</evidence>
<feature type="domain" description="B box-type" evidence="5">
    <location>
        <begin position="1"/>
        <end position="41"/>
    </location>
</feature>
<dbReference type="PROSITE" id="PS50119">
    <property type="entry name" value="ZF_BBOX"/>
    <property type="match status" value="1"/>
</dbReference>
<dbReference type="GO" id="GO:0008270">
    <property type="term" value="F:zinc ion binding"/>
    <property type="evidence" value="ECO:0007669"/>
    <property type="project" value="UniProtKB-KW"/>
</dbReference>
<evidence type="ECO:0000256" key="4">
    <source>
        <dbReference type="SAM" id="MobiDB-lite"/>
    </source>
</evidence>
<evidence type="ECO:0000313" key="6">
    <source>
        <dbReference type="EMBL" id="EFA75858.1"/>
    </source>
</evidence>
<dbReference type="Proteomes" id="UP000001396">
    <property type="component" value="Unassembled WGS sequence"/>
</dbReference>
<dbReference type="EMBL" id="ADBJ01000050">
    <property type="protein sequence ID" value="EFA75858.1"/>
    <property type="molecule type" value="Genomic_DNA"/>
</dbReference>
<dbReference type="AlphaFoldDB" id="D3BR26"/>
<name>D3BR26_HETP5</name>
<feature type="region of interest" description="Disordered" evidence="4">
    <location>
        <begin position="132"/>
        <end position="168"/>
    </location>
</feature>
<evidence type="ECO:0000259" key="5">
    <source>
        <dbReference type="PROSITE" id="PS50119"/>
    </source>
</evidence>
<protein>
    <recommendedName>
        <fullName evidence="5">B box-type domain-containing protein</fullName>
    </recommendedName>
</protein>
<dbReference type="InterPro" id="IPR000315">
    <property type="entry name" value="Znf_B-box"/>
</dbReference>
<dbReference type="InterPro" id="IPR051746">
    <property type="entry name" value="Kelch_domain_containing_8"/>
</dbReference>
<keyword evidence="3" id="KW-0862">Zinc</keyword>
<sequence>MDESRCSIHNKYLEFLCSTCNEIVCVKCCTSVHRGHLIDDLESITQSEQYTERLEYLWRLMNRCTVMIESFNKTEQKIVQHYNELHTMLMTEELKIKKPILDERREAETLLKTILEELKSLNIIIKSSNTLGGGGEDTKQLEDNDNHSEKDSEDEKEEEEEDVNWNSKEMNSSVIIESIRDSSSINEFMSSTIINGLGNGNGNSSSVGNGHGNGIGSSSGHNSGLDSSCSGSNISECFHENNYSLLKRIKEYSGSFKTNSYKLPNHFDIRFEEERLENARSMLSNMYEIVDLEDDQPVVSTCHHVINMLLTVGENGIHFFDLETLEWSQHKAEDYEERLLPFNSLAATRDYIFIFGGSNKSNSYSRFNIATRQWDHSAPIQTKLGGCGISTCYDGSRYIYLIGGATKTGRVTRIDSFDTETMEFEHVGAMEMPRSESLSFYLDGIIYIVGGCDLAGKEIKNMLAFNIASGECTTYIEHMGFRERIIASCFDGHDKVYILDKERNFYSVSIKTKSKEILNPPLAISNSSNKHSMIFCPKKFRQNSSEILFIGGKTHQNHFYSVDKNKWSQIDKSVDTIYRSYDGAIGYYSEEKKSKSTRLS</sequence>
<reference evidence="6 7" key="1">
    <citation type="journal article" date="2011" name="Genome Res.">
        <title>Phylogeny-wide analysis of social amoeba genomes highlights ancient origins for complex intercellular communication.</title>
        <authorList>
            <person name="Heidel A.J."/>
            <person name="Lawal H.M."/>
            <person name="Felder M."/>
            <person name="Schilde C."/>
            <person name="Helps N.R."/>
            <person name="Tunggal B."/>
            <person name="Rivero F."/>
            <person name="John U."/>
            <person name="Schleicher M."/>
            <person name="Eichinger L."/>
            <person name="Platzer M."/>
            <person name="Noegel A.A."/>
            <person name="Schaap P."/>
            <person name="Gloeckner G."/>
        </authorList>
    </citation>
    <scope>NUCLEOTIDE SEQUENCE [LARGE SCALE GENOMIC DNA]</scope>
    <source>
        <strain evidence="7">ATCC 26659 / Pp 5 / PN500</strain>
    </source>
</reference>
<feature type="compositionally biased region" description="Acidic residues" evidence="4">
    <location>
        <begin position="151"/>
        <end position="163"/>
    </location>
</feature>
<dbReference type="GeneID" id="31365899"/>